<proteinExistence type="predicted"/>
<gene>
    <name evidence="1" type="ORF">Terrestrivirus11_29</name>
</gene>
<organism evidence="1">
    <name type="scientific">Terrestrivirus sp</name>
    <dbReference type="NCBI Taxonomy" id="2487775"/>
    <lineage>
        <taxon>Viruses</taxon>
        <taxon>Varidnaviria</taxon>
        <taxon>Bamfordvirae</taxon>
        <taxon>Nucleocytoviricota</taxon>
        <taxon>Megaviricetes</taxon>
        <taxon>Imitervirales</taxon>
        <taxon>Mimiviridae</taxon>
        <taxon>Klosneuvirinae</taxon>
    </lineage>
</organism>
<accession>A0A3G4ZP69</accession>
<evidence type="ECO:0000313" key="1">
    <source>
        <dbReference type="EMBL" id="AYV76688.1"/>
    </source>
</evidence>
<dbReference type="EMBL" id="MK071989">
    <property type="protein sequence ID" value="AYV76688.1"/>
    <property type="molecule type" value="Genomic_DNA"/>
</dbReference>
<sequence>MLEENKDIFFTTERATKLGVPPLVRATWLSNNRDTITATYHQNLKYKYLKWKFGLSDHFLVCSPFDGPKETQAFSVSANYFDICDDKSTNVFDFIDGIGDIKTILEETLLPKQIESVTDFSHEYENPFKDFSKDLFNYSSKTLPNGSFIVKPVRNFTVIISEQKKTDAFAVLKYDPLNDKHSIELKIILLDYYRNIKNELSKNTQRDRKKYIDHFRPVIDVDLVKILYVDNFDDFINSTDEESHICYNNSIPLFKIISTLKYELHSADIKEPITIIRLLEND</sequence>
<reference evidence="1" key="1">
    <citation type="submission" date="2018-10" db="EMBL/GenBank/DDBJ databases">
        <title>Hidden diversity of soil giant viruses.</title>
        <authorList>
            <person name="Schulz F."/>
            <person name="Alteio L."/>
            <person name="Goudeau D."/>
            <person name="Ryan E.M."/>
            <person name="Malmstrom R.R."/>
            <person name="Blanchard J."/>
            <person name="Woyke T."/>
        </authorList>
    </citation>
    <scope>NUCLEOTIDE SEQUENCE</scope>
    <source>
        <strain evidence="1">TEV1</strain>
    </source>
</reference>
<name>A0A3G4ZP69_9VIRU</name>
<protein>
    <submittedName>
        <fullName evidence="1">Uncharacterized protein</fullName>
    </submittedName>
</protein>